<feature type="transmembrane region" description="Helical" evidence="1">
    <location>
        <begin position="66"/>
        <end position="84"/>
    </location>
</feature>
<name>A0A2H3J917_WOLCO</name>
<dbReference type="OMA" id="IMIVELQ"/>
<evidence type="ECO:0000313" key="2">
    <source>
        <dbReference type="EMBL" id="PCH34138.1"/>
    </source>
</evidence>
<gene>
    <name evidence="2" type="ORF">WOLCODRAFT_22483</name>
</gene>
<keyword evidence="3" id="KW-1185">Reference proteome</keyword>
<protein>
    <submittedName>
        <fullName evidence="2">Uncharacterized protein</fullName>
    </submittedName>
</protein>
<organism evidence="2 3">
    <name type="scientific">Wolfiporia cocos (strain MD-104)</name>
    <name type="common">Brown rot fungus</name>
    <dbReference type="NCBI Taxonomy" id="742152"/>
    <lineage>
        <taxon>Eukaryota</taxon>
        <taxon>Fungi</taxon>
        <taxon>Dikarya</taxon>
        <taxon>Basidiomycota</taxon>
        <taxon>Agaricomycotina</taxon>
        <taxon>Agaricomycetes</taxon>
        <taxon>Polyporales</taxon>
        <taxon>Phaeolaceae</taxon>
        <taxon>Wolfiporia</taxon>
    </lineage>
</organism>
<evidence type="ECO:0000313" key="3">
    <source>
        <dbReference type="Proteomes" id="UP000218811"/>
    </source>
</evidence>
<evidence type="ECO:0000256" key="1">
    <source>
        <dbReference type="SAM" id="Phobius"/>
    </source>
</evidence>
<dbReference type="AlphaFoldDB" id="A0A2H3J917"/>
<keyword evidence="1" id="KW-0472">Membrane</keyword>
<reference evidence="2 3" key="1">
    <citation type="journal article" date="2012" name="Science">
        <title>The Paleozoic origin of enzymatic lignin decomposition reconstructed from 31 fungal genomes.</title>
        <authorList>
            <person name="Floudas D."/>
            <person name="Binder M."/>
            <person name="Riley R."/>
            <person name="Barry K."/>
            <person name="Blanchette R.A."/>
            <person name="Henrissat B."/>
            <person name="Martinez A.T."/>
            <person name="Otillar R."/>
            <person name="Spatafora J.W."/>
            <person name="Yadav J.S."/>
            <person name="Aerts A."/>
            <person name="Benoit I."/>
            <person name="Boyd A."/>
            <person name="Carlson A."/>
            <person name="Copeland A."/>
            <person name="Coutinho P.M."/>
            <person name="de Vries R.P."/>
            <person name="Ferreira P."/>
            <person name="Findley K."/>
            <person name="Foster B."/>
            <person name="Gaskell J."/>
            <person name="Glotzer D."/>
            <person name="Gorecki P."/>
            <person name="Heitman J."/>
            <person name="Hesse C."/>
            <person name="Hori C."/>
            <person name="Igarashi K."/>
            <person name="Jurgens J.A."/>
            <person name="Kallen N."/>
            <person name="Kersten P."/>
            <person name="Kohler A."/>
            <person name="Kuees U."/>
            <person name="Kumar T.K.A."/>
            <person name="Kuo A."/>
            <person name="LaButti K."/>
            <person name="Larrondo L.F."/>
            <person name="Lindquist E."/>
            <person name="Ling A."/>
            <person name="Lombard V."/>
            <person name="Lucas S."/>
            <person name="Lundell T."/>
            <person name="Martin R."/>
            <person name="McLaughlin D.J."/>
            <person name="Morgenstern I."/>
            <person name="Morin E."/>
            <person name="Murat C."/>
            <person name="Nagy L.G."/>
            <person name="Nolan M."/>
            <person name="Ohm R.A."/>
            <person name="Patyshakuliyeva A."/>
            <person name="Rokas A."/>
            <person name="Ruiz-Duenas F.J."/>
            <person name="Sabat G."/>
            <person name="Salamov A."/>
            <person name="Samejima M."/>
            <person name="Schmutz J."/>
            <person name="Slot J.C."/>
            <person name="St John F."/>
            <person name="Stenlid J."/>
            <person name="Sun H."/>
            <person name="Sun S."/>
            <person name="Syed K."/>
            <person name="Tsang A."/>
            <person name="Wiebenga A."/>
            <person name="Young D."/>
            <person name="Pisabarro A."/>
            <person name="Eastwood D.C."/>
            <person name="Martin F."/>
            <person name="Cullen D."/>
            <person name="Grigoriev I.V."/>
            <person name="Hibbett D.S."/>
        </authorList>
    </citation>
    <scope>NUCLEOTIDE SEQUENCE [LARGE SCALE GENOMIC DNA]</scope>
    <source>
        <strain evidence="2 3">MD-104</strain>
    </source>
</reference>
<dbReference type="OrthoDB" id="2371309at2759"/>
<dbReference type="EMBL" id="KB467831">
    <property type="protein sequence ID" value="PCH34138.1"/>
    <property type="molecule type" value="Genomic_DNA"/>
</dbReference>
<keyword evidence="1" id="KW-0812">Transmembrane</keyword>
<sequence>MAWAIVILLYSVAGGIFLLELGQFIYFTFPEWQIYGGIGLGVAAIAAINVLALSNRSYMWTRVCKVLWPFVIVISAVRAIIMIVELQRGKAKFLWECANGHQLWPPSAEAGYGGTTSMPSILCTAGFPSLYIIFIIALLVDLVFQMYMFFMTWRYEKLLQHYQSMVPTIGGYYKA</sequence>
<feature type="transmembrane region" description="Helical" evidence="1">
    <location>
        <begin position="32"/>
        <end position="54"/>
    </location>
</feature>
<proteinExistence type="predicted"/>
<dbReference type="STRING" id="742152.A0A2H3J917"/>
<keyword evidence="1" id="KW-1133">Transmembrane helix</keyword>
<dbReference type="Proteomes" id="UP000218811">
    <property type="component" value="Unassembled WGS sequence"/>
</dbReference>
<feature type="transmembrane region" description="Helical" evidence="1">
    <location>
        <begin position="7"/>
        <end position="26"/>
    </location>
</feature>
<accession>A0A2H3J917</accession>
<feature type="transmembrane region" description="Helical" evidence="1">
    <location>
        <begin position="130"/>
        <end position="150"/>
    </location>
</feature>